<dbReference type="EMBL" id="MEZK01000020">
    <property type="protein sequence ID" value="OGD62595.1"/>
    <property type="molecule type" value="Genomic_DNA"/>
</dbReference>
<dbReference type="InterPro" id="IPR033949">
    <property type="entry name" value="CobQ_GATase1"/>
</dbReference>
<accession>A0A1F5E5E6</accession>
<dbReference type="CDD" id="cd01750">
    <property type="entry name" value="GATase1_CobQ"/>
    <property type="match status" value="1"/>
</dbReference>
<dbReference type="SUPFAM" id="SSF52317">
    <property type="entry name" value="Class I glutamine amidotransferase-like"/>
    <property type="match status" value="1"/>
</dbReference>
<dbReference type="PROSITE" id="PS51274">
    <property type="entry name" value="GATASE_COBBQ"/>
    <property type="match status" value="1"/>
</dbReference>
<evidence type="ECO:0000313" key="4">
    <source>
        <dbReference type="Proteomes" id="UP000177006"/>
    </source>
</evidence>
<sequence>MSLDDALDINRFDLFFGGGGQDKQQLLVSQDLQKKQDLLEKAVEQEKVFLLVCGTYQLFGHYFLTNERKRIPGIGIFDMITEASEQRKIGNVLAKWQLAACNLQPATLVGFENHSGNTFIEKIKDQKLKIKTVPLGIIIKGFGNNGRDKTEGAVFKNVFGTYLHGSLLPKNPHFADYLIQTALIVRYQKSIKLKALDDSLEWKAHQEVIKKRL</sequence>
<proteinExistence type="predicted"/>
<dbReference type="Pfam" id="PF07685">
    <property type="entry name" value="GATase_3"/>
    <property type="match status" value="1"/>
</dbReference>
<keyword evidence="1" id="KW-0315">Glutamine amidotransferase</keyword>
<dbReference type="STRING" id="1797457.A2160_06195"/>
<dbReference type="InterPro" id="IPR029062">
    <property type="entry name" value="Class_I_gatase-like"/>
</dbReference>
<dbReference type="Proteomes" id="UP000177006">
    <property type="component" value="Unassembled WGS sequence"/>
</dbReference>
<dbReference type="PANTHER" id="PTHR21343">
    <property type="entry name" value="DETHIOBIOTIN SYNTHETASE"/>
    <property type="match status" value="1"/>
</dbReference>
<evidence type="ECO:0000259" key="2">
    <source>
        <dbReference type="Pfam" id="PF07685"/>
    </source>
</evidence>
<dbReference type="GO" id="GO:0009236">
    <property type="term" value="P:cobalamin biosynthetic process"/>
    <property type="evidence" value="ECO:0007669"/>
    <property type="project" value="InterPro"/>
</dbReference>
<dbReference type="InterPro" id="IPR011698">
    <property type="entry name" value="GATase_3"/>
</dbReference>
<dbReference type="PANTHER" id="PTHR21343:SF9">
    <property type="entry name" value="LIPID II ISOGLUTAMINYL SYNTHASE (GLUTAMINE-HYDROLYZING) SUBUNIT GATD"/>
    <property type="match status" value="1"/>
</dbReference>
<protein>
    <recommendedName>
        <fullName evidence="2">CobB/CobQ-like glutamine amidotransferase domain-containing protein</fullName>
    </recommendedName>
</protein>
<dbReference type="AlphaFoldDB" id="A0A1F5E5E6"/>
<reference evidence="3 4" key="1">
    <citation type="journal article" date="2016" name="Nat. Commun.">
        <title>Thousands of microbial genomes shed light on interconnected biogeochemical processes in an aquifer system.</title>
        <authorList>
            <person name="Anantharaman K."/>
            <person name="Brown C.T."/>
            <person name="Hug L.A."/>
            <person name="Sharon I."/>
            <person name="Castelle C.J."/>
            <person name="Probst A.J."/>
            <person name="Thomas B.C."/>
            <person name="Singh A."/>
            <person name="Wilkins M.J."/>
            <person name="Karaoz U."/>
            <person name="Brodie E.L."/>
            <person name="Williams K.H."/>
            <person name="Hubbard S.S."/>
            <person name="Banfield J.F."/>
        </authorList>
    </citation>
    <scope>NUCLEOTIDE SEQUENCE [LARGE SCALE GENOMIC DNA]</scope>
</reference>
<gene>
    <name evidence="3" type="ORF">A2160_06195</name>
</gene>
<comment type="caution">
    <text evidence="3">The sequence shown here is derived from an EMBL/GenBank/DDBJ whole genome shotgun (WGS) entry which is preliminary data.</text>
</comment>
<organism evidence="3 4">
    <name type="scientific">Candidatus Beckwithbacteria bacterium RBG_13_42_9</name>
    <dbReference type="NCBI Taxonomy" id="1797457"/>
    <lineage>
        <taxon>Bacteria</taxon>
        <taxon>Candidatus Beckwithiibacteriota</taxon>
    </lineage>
</organism>
<feature type="domain" description="CobB/CobQ-like glutamine amidotransferase" evidence="2">
    <location>
        <begin position="9"/>
        <end position="171"/>
    </location>
</feature>
<dbReference type="GO" id="GO:0003824">
    <property type="term" value="F:catalytic activity"/>
    <property type="evidence" value="ECO:0007669"/>
    <property type="project" value="InterPro"/>
</dbReference>
<name>A0A1F5E5E6_9BACT</name>
<evidence type="ECO:0000313" key="3">
    <source>
        <dbReference type="EMBL" id="OGD62595.1"/>
    </source>
</evidence>
<evidence type="ECO:0000256" key="1">
    <source>
        <dbReference type="ARBA" id="ARBA00022962"/>
    </source>
</evidence>